<protein>
    <submittedName>
        <fullName evidence="1">Uncharacterized protein</fullName>
    </submittedName>
</protein>
<dbReference type="Proteomes" id="UP000198561">
    <property type="component" value="Unassembled WGS sequence"/>
</dbReference>
<dbReference type="OrthoDB" id="1261665at2"/>
<dbReference type="AlphaFoldDB" id="A0A1H6HJL0"/>
<dbReference type="EMBL" id="FNWQ01000003">
    <property type="protein sequence ID" value="SEH35646.1"/>
    <property type="molecule type" value="Genomic_DNA"/>
</dbReference>
<sequence length="170" mass="20407">MDRIILKYFYSPGFYGEFISKDLLISRTFEIQLKFFWYFDLGYFPDNDEERRQQRRFTTIKDKLPEDLQRILEKVLQSDIKSILPVRIGTDKVEYATSVHPPTEYYKLEIQNQEKHFDIPYRFSDILIEGKDVELFFDFHVKLKSWIDKEFEIASEGKAVKLNKENNGSP</sequence>
<evidence type="ECO:0000313" key="2">
    <source>
        <dbReference type="Proteomes" id="UP000198561"/>
    </source>
</evidence>
<dbReference type="STRING" id="680127.SAMN05421593_3101"/>
<reference evidence="1 2" key="1">
    <citation type="submission" date="2016-10" db="EMBL/GenBank/DDBJ databases">
        <authorList>
            <person name="de Groot N.N."/>
        </authorList>
    </citation>
    <scope>NUCLEOTIDE SEQUENCE [LARGE SCALE GENOMIC DNA]</scope>
    <source>
        <strain evidence="1 2">DSM 23031</strain>
    </source>
</reference>
<name>A0A1H6HJL0_CHRCI</name>
<organism evidence="1 2">
    <name type="scientific">Chryseobacterium culicis</name>
    <dbReference type="NCBI Taxonomy" id="680127"/>
    <lineage>
        <taxon>Bacteria</taxon>
        <taxon>Pseudomonadati</taxon>
        <taxon>Bacteroidota</taxon>
        <taxon>Flavobacteriia</taxon>
        <taxon>Flavobacteriales</taxon>
        <taxon>Weeksellaceae</taxon>
        <taxon>Chryseobacterium group</taxon>
        <taxon>Chryseobacterium</taxon>
    </lineage>
</organism>
<accession>A0A1H6HJL0</accession>
<proteinExistence type="predicted"/>
<dbReference type="RefSeq" id="WP_089693330.1">
    <property type="nucleotide sequence ID" value="NZ_FNWQ01000003.1"/>
</dbReference>
<evidence type="ECO:0000313" key="1">
    <source>
        <dbReference type="EMBL" id="SEH35646.1"/>
    </source>
</evidence>
<gene>
    <name evidence="1" type="ORF">SAMN05421593_3101</name>
</gene>